<keyword evidence="1" id="KW-0472">Membrane</keyword>
<organism evidence="2 3">
    <name type="scientific">Sulfobacillus benefaciens</name>
    <dbReference type="NCBI Taxonomy" id="453960"/>
    <lineage>
        <taxon>Bacteria</taxon>
        <taxon>Bacillati</taxon>
        <taxon>Bacillota</taxon>
        <taxon>Clostridia</taxon>
        <taxon>Eubacteriales</taxon>
        <taxon>Clostridiales Family XVII. Incertae Sedis</taxon>
        <taxon>Sulfobacillus</taxon>
    </lineage>
</organism>
<gene>
    <name evidence="2" type="ORF">C7B43_08350</name>
</gene>
<dbReference type="AlphaFoldDB" id="A0A2T2X4C0"/>
<evidence type="ECO:0000256" key="1">
    <source>
        <dbReference type="SAM" id="Phobius"/>
    </source>
</evidence>
<dbReference type="Proteomes" id="UP000242699">
    <property type="component" value="Unassembled WGS sequence"/>
</dbReference>
<dbReference type="EMBL" id="PXYT01000016">
    <property type="protein sequence ID" value="PSR29345.1"/>
    <property type="molecule type" value="Genomic_DNA"/>
</dbReference>
<evidence type="ECO:0000313" key="2">
    <source>
        <dbReference type="EMBL" id="PSR29345.1"/>
    </source>
</evidence>
<feature type="transmembrane region" description="Helical" evidence="1">
    <location>
        <begin position="81"/>
        <end position="101"/>
    </location>
</feature>
<sequence>MSQSTQAQEEPRSTDSLVKIQRLRLSLAFFALLDVAAHLFAGPSSSKIISYWIDIETASYGLIAVIYLLGLRQFYSPPLWFTAYNMFMYFLSGFISLPFGINPHPLTGHIEFAHYSFGRGFSLIAWVYLLLVGWWMLKHDRGSKLNELLRTS</sequence>
<protein>
    <submittedName>
        <fullName evidence="2">Uncharacterized protein</fullName>
    </submittedName>
</protein>
<evidence type="ECO:0000313" key="3">
    <source>
        <dbReference type="Proteomes" id="UP000242699"/>
    </source>
</evidence>
<feature type="transmembrane region" description="Helical" evidence="1">
    <location>
        <begin position="23"/>
        <end position="42"/>
    </location>
</feature>
<accession>A0A2T2X4C0</accession>
<feature type="transmembrane region" description="Helical" evidence="1">
    <location>
        <begin position="48"/>
        <end position="69"/>
    </location>
</feature>
<reference evidence="2 3" key="1">
    <citation type="journal article" date="2014" name="BMC Genomics">
        <title>Comparison of environmental and isolate Sulfobacillus genomes reveals diverse carbon, sulfur, nitrogen, and hydrogen metabolisms.</title>
        <authorList>
            <person name="Justice N.B."/>
            <person name="Norman A."/>
            <person name="Brown C.T."/>
            <person name="Singh A."/>
            <person name="Thomas B.C."/>
            <person name="Banfield J.F."/>
        </authorList>
    </citation>
    <scope>NUCLEOTIDE SEQUENCE [LARGE SCALE GENOMIC DNA]</scope>
    <source>
        <strain evidence="2">AMDSBA1</strain>
    </source>
</reference>
<keyword evidence="1" id="KW-0812">Transmembrane</keyword>
<proteinExistence type="predicted"/>
<feature type="transmembrane region" description="Helical" evidence="1">
    <location>
        <begin position="121"/>
        <end position="137"/>
    </location>
</feature>
<keyword evidence="1" id="KW-1133">Transmembrane helix</keyword>
<comment type="caution">
    <text evidence="2">The sequence shown here is derived from an EMBL/GenBank/DDBJ whole genome shotgun (WGS) entry which is preliminary data.</text>
</comment>
<name>A0A2T2X4C0_9FIRM</name>